<protein>
    <recommendedName>
        <fullName evidence="4">Pilus assembly protein PilO</fullName>
    </recommendedName>
</protein>
<sequence length="190" mass="20570">MGEGLGARWAALQPALAMLRRAGLRAGFAGWAGLGVLAVAAVLGVVGDAWIATQQEALQQQRARLQRSAAPQRAEPAPRARLEAYYTERFPPASALSERLSRIYAMAVQHGVEVRRADYRSVAERATPLQRVALVVPVQGDFPSIYRWLGAVLIDLPELGLESISIKRGGSEASVVEAELRLVMFLREGA</sequence>
<evidence type="ECO:0000313" key="3">
    <source>
        <dbReference type="Proteomes" id="UP000248259"/>
    </source>
</evidence>
<feature type="transmembrane region" description="Helical" evidence="1">
    <location>
        <begin position="28"/>
        <end position="52"/>
    </location>
</feature>
<dbReference type="AlphaFoldDB" id="A0A323V1S2"/>
<proteinExistence type="predicted"/>
<keyword evidence="1" id="KW-0812">Transmembrane</keyword>
<reference evidence="2 3" key="1">
    <citation type="submission" date="2018-06" db="EMBL/GenBank/DDBJ databases">
        <title>Azoarcus communis strain SWub3 genome.</title>
        <authorList>
            <person name="Zorraquino Salvo V."/>
            <person name="Toubiana D."/>
            <person name="Blumwald E."/>
        </authorList>
    </citation>
    <scope>NUCLEOTIDE SEQUENCE [LARGE SCALE GENOMIC DNA]</scope>
    <source>
        <strain evidence="2 3">SWub3</strain>
    </source>
</reference>
<evidence type="ECO:0000313" key="2">
    <source>
        <dbReference type="EMBL" id="PZA18451.1"/>
    </source>
</evidence>
<gene>
    <name evidence="2" type="ORF">DNK49_02670</name>
</gene>
<dbReference type="Proteomes" id="UP000248259">
    <property type="component" value="Unassembled WGS sequence"/>
</dbReference>
<comment type="caution">
    <text evidence="2">The sequence shown here is derived from an EMBL/GenBank/DDBJ whole genome shotgun (WGS) entry which is preliminary data.</text>
</comment>
<organism evidence="2 3">
    <name type="scientific">Parazoarcus communis SWub3 = DSM 12120</name>
    <dbReference type="NCBI Taxonomy" id="1121029"/>
    <lineage>
        <taxon>Bacteria</taxon>
        <taxon>Pseudomonadati</taxon>
        <taxon>Pseudomonadota</taxon>
        <taxon>Betaproteobacteria</taxon>
        <taxon>Rhodocyclales</taxon>
        <taxon>Zoogloeaceae</taxon>
        <taxon>Parazoarcus</taxon>
    </lineage>
</organism>
<name>A0A323V1S2_9RHOO</name>
<evidence type="ECO:0008006" key="4">
    <source>
        <dbReference type="Google" id="ProtNLM"/>
    </source>
</evidence>
<accession>A0A323V1S2</accession>
<keyword evidence="1" id="KW-1133">Transmembrane helix</keyword>
<keyword evidence="1" id="KW-0472">Membrane</keyword>
<keyword evidence="3" id="KW-1185">Reference proteome</keyword>
<dbReference type="EMBL" id="QKOE01000001">
    <property type="protein sequence ID" value="PZA18451.1"/>
    <property type="molecule type" value="Genomic_DNA"/>
</dbReference>
<evidence type="ECO:0000256" key="1">
    <source>
        <dbReference type="SAM" id="Phobius"/>
    </source>
</evidence>